<gene>
    <name evidence="2" type="ORF">AYI68_g6039</name>
</gene>
<feature type="compositionally biased region" description="Basic residues" evidence="1">
    <location>
        <begin position="199"/>
        <end position="209"/>
    </location>
</feature>
<dbReference type="AlphaFoldDB" id="A0A1R0GSK5"/>
<sequence>MKQISLFAVAFASVFGGFGLLGDSLYPKDTTNSRGYIRSSMDEYHAQQIFGYRHKPEKGFLSFGDNQVKEDIRYSCDECNSKKNRRVELEGWKNQVPNYSRKNTVGMSNMEESLVFENSIIGGPKIMQNEEVDNEGSRTMESTLFDTGDSGADIQKSSNLTESDSGGDKIVKIETSVSSNIEGSCGCSGQENSGMNTPHRNKCVKEHRNKKKKKKEKCYSKRDEYHGSTYDPSDANIVGVITDLLRRVPSIGDYNSVKPTPNFSYRNYPKLRIVDINRPLKLLSRAGKTGSSTDMKLFLKHALLGLQKGPTRLSEFIKLINVLLKNYSVFLKHKMKKGSLEIRDKKKLREKMYLYAKSFRGNEESLVQLIKLLLQELKSSSDARHKLSSTISLLINFSTQCGIRKVGYGYRPLETAIRRFTIMLERY</sequence>
<comment type="caution">
    <text evidence="2">The sequence shown here is derived from an EMBL/GenBank/DDBJ whole genome shotgun (WGS) entry which is preliminary data.</text>
</comment>
<evidence type="ECO:0000313" key="2">
    <source>
        <dbReference type="EMBL" id="OLY79881.1"/>
    </source>
</evidence>
<keyword evidence="3" id="KW-1185">Reference proteome</keyword>
<protein>
    <submittedName>
        <fullName evidence="2">Uncharacterized protein</fullName>
    </submittedName>
</protein>
<feature type="region of interest" description="Disordered" evidence="1">
    <location>
        <begin position="145"/>
        <end position="166"/>
    </location>
</feature>
<evidence type="ECO:0000256" key="1">
    <source>
        <dbReference type="SAM" id="MobiDB-lite"/>
    </source>
</evidence>
<reference evidence="2 3" key="1">
    <citation type="journal article" date="2016" name="Mol. Biol. Evol.">
        <title>Genome-Wide Survey of Gut Fungi (Harpellales) Reveals the First Horizontally Transferred Ubiquitin Gene from a Mosquito Host.</title>
        <authorList>
            <person name="Wang Y."/>
            <person name="White M.M."/>
            <person name="Kvist S."/>
            <person name="Moncalvo J.M."/>
        </authorList>
    </citation>
    <scope>NUCLEOTIDE SEQUENCE [LARGE SCALE GENOMIC DNA]</scope>
    <source>
        <strain evidence="2 3">ALG-7-W6</strain>
    </source>
</reference>
<feature type="compositionally biased region" description="Polar residues" evidence="1">
    <location>
        <begin position="189"/>
        <end position="198"/>
    </location>
</feature>
<feature type="region of interest" description="Disordered" evidence="1">
    <location>
        <begin position="189"/>
        <end position="209"/>
    </location>
</feature>
<accession>A0A1R0GSK5</accession>
<dbReference type="EMBL" id="LSSL01004016">
    <property type="protein sequence ID" value="OLY79881.1"/>
    <property type="molecule type" value="Genomic_DNA"/>
</dbReference>
<feature type="compositionally biased region" description="Polar residues" evidence="1">
    <location>
        <begin position="155"/>
        <end position="164"/>
    </location>
</feature>
<organism evidence="2 3">
    <name type="scientific">Smittium mucronatum</name>
    <dbReference type="NCBI Taxonomy" id="133383"/>
    <lineage>
        <taxon>Eukaryota</taxon>
        <taxon>Fungi</taxon>
        <taxon>Fungi incertae sedis</taxon>
        <taxon>Zoopagomycota</taxon>
        <taxon>Kickxellomycotina</taxon>
        <taxon>Harpellomycetes</taxon>
        <taxon>Harpellales</taxon>
        <taxon>Legeriomycetaceae</taxon>
        <taxon>Smittium</taxon>
    </lineage>
</organism>
<name>A0A1R0GSK5_9FUNG</name>
<evidence type="ECO:0000313" key="3">
    <source>
        <dbReference type="Proteomes" id="UP000187455"/>
    </source>
</evidence>
<proteinExistence type="predicted"/>
<dbReference type="Proteomes" id="UP000187455">
    <property type="component" value="Unassembled WGS sequence"/>
</dbReference>